<dbReference type="InterPro" id="IPR028941">
    <property type="entry name" value="WHIM2_dom"/>
</dbReference>
<feature type="domain" description="WAC" evidence="5">
    <location>
        <begin position="23"/>
        <end position="132"/>
    </location>
</feature>
<dbReference type="Proteomes" id="UP001211065">
    <property type="component" value="Unassembled WGS sequence"/>
</dbReference>
<reference evidence="6" key="1">
    <citation type="submission" date="2020-05" db="EMBL/GenBank/DDBJ databases">
        <title>Phylogenomic resolution of chytrid fungi.</title>
        <authorList>
            <person name="Stajich J.E."/>
            <person name="Amses K."/>
            <person name="Simmons R."/>
            <person name="Seto K."/>
            <person name="Myers J."/>
            <person name="Bonds A."/>
            <person name="Quandt C.A."/>
            <person name="Barry K."/>
            <person name="Liu P."/>
            <person name="Grigoriev I."/>
            <person name="Longcore J.E."/>
            <person name="James T.Y."/>
        </authorList>
    </citation>
    <scope>NUCLEOTIDE SEQUENCE</scope>
    <source>
        <strain evidence="6">JEL0476</strain>
    </source>
</reference>
<dbReference type="Pfam" id="PF15613">
    <property type="entry name" value="WSD"/>
    <property type="match status" value="1"/>
</dbReference>
<evidence type="ECO:0000259" key="5">
    <source>
        <dbReference type="PROSITE" id="PS51136"/>
    </source>
</evidence>
<dbReference type="Pfam" id="PF02791">
    <property type="entry name" value="DDT"/>
    <property type="match status" value="1"/>
</dbReference>
<dbReference type="InterPro" id="IPR018501">
    <property type="entry name" value="DDT_dom"/>
</dbReference>
<dbReference type="PROSITE" id="PS51136">
    <property type="entry name" value="WAC"/>
    <property type="match status" value="1"/>
</dbReference>
<dbReference type="PANTHER" id="PTHR32075:SF6">
    <property type="entry name" value="ISWI CHROMATIN-REMODELING COMPLEX SUBUNIT YPL216W-RELATED"/>
    <property type="match status" value="1"/>
</dbReference>
<gene>
    <name evidence="6" type="ORF">HK099_008666</name>
</gene>
<feature type="coiled-coil region" evidence="4">
    <location>
        <begin position="636"/>
        <end position="670"/>
    </location>
</feature>
<dbReference type="GO" id="GO:0000781">
    <property type="term" value="C:chromosome, telomeric region"/>
    <property type="evidence" value="ECO:0007669"/>
    <property type="project" value="GOC"/>
</dbReference>
<keyword evidence="7" id="KW-1185">Reference proteome</keyword>
<evidence type="ECO:0000256" key="1">
    <source>
        <dbReference type="ARBA" id="ARBA00004123"/>
    </source>
</evidence>
<name>A0AAD5XXP6_9FUNG</name>
<accession>A0AAD5XXP6</accession>
<comment type="subcellular location">
    <subcellularLocation>
        <location evidence="1 3">Nucleus</location>
    </subcellularLocation>
</comment>
<proteinExistence type="predicted"/>
<evidence type="ECO:0000256" key="4">
    <source>
        <dbReference type="SAM" id="Coils"/>
    </source>
</evidence>
<evidence type="ECO:0000313" key="7">
    <source>
        <dbReference type="Proteomes" id="UP001211065"/>
    </source>
</evidence>
<comment type="caution">
    <text evidence="6">The sequence shown here is derived from an EMBL/GenBank/DDBJ whole genome shotgun (WGS) entry which is preliminary data.</text>
</comment>
<dbReference type="GO" id="GO:0000785">
    <property type="term" value="C:chromatin"/>
    <property type="evidence" value="ECO:0007669"/>
    <property type="project" value="UniProtKB-ARBA"/>
</dbReference>
<sequence length="932" mass="107708">MPLLQKQHIKYTLPPKIENGYTQEVFIIRFTGEVFLNYSDYFARLSLYLRKQWTCELTQKSGLTYEQALISEKESRKQSEEKFPFVWKKLALQIIHYNQMGASDLISYLLEFFSNHIVLGERAFYEERGWVKVLNAIEEDTSSTGSPMKSEIVDGFVVKQDSDALYHETKYKGVEGDSVTLLNHRFRCELFNVCGDGPSNIYLNINGVDLKRNKSFFTKVNFRKFIKDCSVKEPANNAPFIVKPELVTLFNLQNEPSPLIKDIFGNCSHSLSSLSDFKLRKKKNVIKFPMDDQLILGLSEQYKRLDVPDFPTLKFDFYGILPKLIDKLLTSYTFLNTFTIPLSLSPFVLDDFCKSLIYIPQKIEGIEEEVDNDGASDDLGENEKHNVLLVEIFGQLLSHACLETDIKYSKAYRPDNDILVQNEDKCKFEILFNNLSENEKACVDQWWKWYPGRWHTGFKNGGTARSSKEIPSCARMKAFEIALITQQVVNEEVPLNLKNENAKLEGNDFKGVYGSNLEKNGTVLHNSVKADCQKFDKEASLVEESSTMVHIDSPVVSEATSDVTKDFELEEKKLDEDFERSIKKLCFMVQQNFFFNISVEEKILIISLLINEHVMSSKVIIDYIGIITMACLNFCLDKCADESVDLRKELREVVKEKKGIEANLQEFDNLNEETDIAAGIYVDHTVDNKVDNVEELNADSNLNTARRTSTRVELKREEELKRDQEERDRVLAFCESKERRKELQIRTQERRKMEAELVNYLKKEHQLLQSLYFTNAALNLFPLGIDRNFRSYYWFDADLGSVPLLGGFDAISSKIKPKSISGLDWSTGKLFVVEENKNNEEFERTYGYVDNPEEVDQLLGWLDQRGINESQLIKNIEKVVEPLAVGMVKRKEDLEGNIPIYQVSGRWKTRNDSNPHKYYETFFEYKNRLAGK</sequence>
<evidence type="ECO:0000256" key="3">
    <source>
        <dbReference type="PROSITE-ProRule" id="PRU00475"/>
    </source>
</evidence>
<dbReference type="InterPro" id="IPR013136">
    <property type="entry name" value="WSTF_Acf1_Cbp146"/>
</dbReference>
<keyword evidence="4" id="KW-0175">Coiled coil</keyword>
<organism evidence="6 7">
    <name type="scientific">Clydaea vesicula</name>
    <dbReference type="NCBI Taxonomy" id="447962"/>
    <lineage>
        <taxon>Eukaryota</taxon>
        <taxon>Fungi</taxon>
        <taxon>Fungi incertae sedis</taxon>
        <taxon>Chytridiomycota</taxon>
        <taxon>Chytridiomycota incertae sedis</taxon>
        <taxon>Chytridiomycetes</taxon>
        <taxon>Lobulomycetales</taxon>
        <taxon>Lobulomycetaceae</taxon>
        <taxon>Clydaea</taxon>
    </lineage>
</organism>
<dbReference type="GO" id="GO:0031509">
    <property type="term" value="P:subtelomeric heterochromatin formation"/>
    <property type="evidence" value="ECO:0007669"/>
    <property type="project" value="TreeGrafter"/>
</dbReference>
<keyword evidence="2 3" id="KW-0539">Nucleus</keyword>
<dbReference type="GO" id="GO:0005634">
    <property type="term" value="C:nucleus"/>
    <property type="evidence" value="ECO:0007669"/>
    <property type="project" value="UniProtKB-SubCell"/>
</dbReference>
<dbReference type="AlphaFoldDB" id="A0AAD5XXP6"/>
<protein>
    <recommendedName>
        <fullName evidence="5">WAC domain-containing protein</fullName>
    </recommendedName>
</protein>
<evidence type="ECO:0000256" key="2">
    <source>
        <dbReference type="ARBA" id="ARBA00023242"/>
    </source>
</evidence>
<dbReference type="EMBL" id="JADGJW010000098">
    <property type="protein sequence ID" value="KAJ3224275.1"/>
    <property type="molecule type" value="Genomic_DNA"/>
</dbReference>
<dbReference type="PANTHER" id="PTHR32075">
    <property type="entry name" value="ISWI CHROMATIN-REMODELING COMPLEX SUBUNIT YPL216W-RELATED"/>
    <property type="match status" value="1"/>
</dbReference>
<evidence type="ECO:0000313" key="6">
    <source>
        <dbReference type="EMBL" id="KAJ3224275.1"/>
    </source>
</evidence>
<dbReference type="Pfam" id="PF10537">
    <property type="entry name" value="WAC_Acf1_DNA_bd"/>
    <property type="match status" value="1"/>
</dbReference>